<dbReference type="InterPro" id="IPR036008">
    <property type="entry name" value="Aconitase_4Fe-4S_dom"/>
</dbReference>
<evidence type="ECO:0000256" key="1">
    <source>
        <dbReference type="ARBA" id="ARBA00015940"/>
    </source>
</evidence>
<accession>A0AAD7IKH0</accession>
<dbReference type="Proteomes" id="UP001215280">
    <property type="component" value="Unassembled WGS sequence"/>
</dbReference>
<evidence type="ECO:0000259" key="6">
    <source>
        <dbReference type="Pfam" id="PF00330"/>
    </source>
</evidence>
<feature type="compositionally biased region" description="Polar residues" evidence="5">
    <location>
        <begin position="93"/>
        <end position="102"/>
    </location>
</feature>
<dbReference type="GO" id="GO:0003994">
    <property type="term" value="F:aconitate hydratase activity"/>
    <property type="evidence" value="ECO:0007669"/>
    <property type="project" value="TreeGrafter"/>
</dbReference>
<dbReference type="Gene3D" id="3.20.19.10">
    <property type="entry name" value="Aconitase, domain 4"/>
    <property type="match status" value="1"/>
</dbReference>
<dbReference type="InterPro" id="IPR015931">
    <property type="entry name" value="Acnase/IPM_dHydase_lsu_aba_1/3"/>
</dbReference>
<name>A0AAD7IKH0_9AGAR</name>
<dbReference type="AlphaFoldDB" id="A0AAD7IKH0"/>
<dbReference type="InterPro" id="IPR015928">
    <property type="entry name" value="Aconitase/3IPM_dehydase_swvl"/>
</dbReference>
<dbReference type="EMBL" id="JARJLG010000108">
    <property type="protein sequence ID" value="KAJ7744246.1"/>
    <property type="molecule type" value="Genomic_DNA"/>
</dbReference>
<comment type="caution">
    <text evidence="8">The sequence shown here is derived from an EMBL/GenBank/DDBJ whole genome shotgun (WGS) entry which is preliminary data.</text>
</comment>
<dbReference type="InterPro" id="IPR050926">
    <property type="entry name" value="Aconitase/IPM_isomerase"/>
</dbReference>
<dbReference type="GO" id="GO:0005739">
    <property type="term" value="C:mitochondrion"/>
    <property type="evidence" value="ECO:0007669"/>
    <property type="project" value="TreeGrafter"/>
</dbReference>
<protein>
    <recommendedName>
        <fullName evidence="1">Aconitate hydratase, mitochondrial</fullName>
    </recommendedName>
</protein>
<dbReference type="InterPro" id="IPR001030">
    <property type="entry name" value="Acoase/IPM_deHydtase_lsu_aba"/>
</dbReference>
<feature type="domain" description="Aconitase A/isopropylmalate dehydratase small subunit swivel" evidence="7">
    <location>
        <begin position="632"/>
        <end position="722"/>
    </location>
</feature>
<dbReference type="SUPFAM" id="SSF53732">
    <property type="entry name" value="Aconitase iron-sulfur domain"/>
    <property type="match status" value="1"/>
</dbReference>
<dbReference type="Pfam" id="PF00694">
    <property type="entry name" value="Aconitase_C"/>
    <property type="match status" value="1"/>
</dbReference>
<sequence length="791" mass="85654">MTLSTSYSTSFLFFHILWLPFKDKCRVSGLLPIVDVCRHYHLHRHLLQVPRGGPHAAAFDAGTWTRTQAQCALDQLCTDCVATDIARYVTPQDGGSTHPSRGQGQGSPEGAYCADEQYVPSASTGGDAVKVDARKVALVLSILRLSAAPTSAPPTLPASVSWRSDNLPLAASNPHVRKHSILDGQQIVVVNKSSLSVSPCGAQTPSASTCSLVFDPIAESAISASSSFPFIPTPTPIPPPSGQTQARPTPLLVPPPLGSPACTTPFPVPLHTELLYVYDSLSGWRCYNSCRQGCPQLQSQLPCTVTILSRLRLVVACAMSINKEVYDFLATATARYGLDFWKPGSGIIHQIILENYAFPGGLIIGTDLHTPNAGGLDMIACGVRDVILKVTGILTVKGGTGAIVEYRGPGVKSLSCADMATICNMGAKIGATTSMFPFNSRMVDYLNVTECPDIADYATQFATQFAHNLKADEDAEYDQNLSELEPHINGLFTPDLATPISLFASWTRQPLVQPITDSLTGSDGKPFKFSDPTGNELPPRGYDPGQDTFQPPPTDRTSVQVTVDRKSDRLQLLQPFKPWSGEPKDLPILIKVKGMHAGGQLKYRGHLENISRAYPRQLLLLIRKMLTCAPWAENCLIGAINSESSEVNKVKNQLMGGWGGVQQVAAEYHEKGAKWVVIGNSNYGEGEHAALEPRFLGRLAIIVRSFAHIHEMNLKKQGMLALIEGLDSFAPGKELVLVTKHEDRSKDQISLVHSFNEGQIAWCKVGSALNLDVNRLKLAAVSAKTFWFLPG</sequence>
<keyword evidence="3" id="KW-0408">Iron</keyword>
<evidence type="ECO:0000256" key="5">
    <source>
        <dbReference type="SAM" id="MobiDB-lite"/>
    </source>
</evidence>
<evidence type="ECO:0000313" key="9">
    <source>
        <dbReference type="Proteomes" id="UP001215280"/>
    </source>
</evidence>
<dbReference type="PANTHER" id="PTHR43160">
    <property type="entry name" value="ACONITATE HYDRATASE B"/>
    <property type="match status" value="1"/>
</dbReference>
<keyword evidence="9" id="KW-1185">Reference proteome</keyword>
<dbReference type="SUPFAM" id="SSF52016">
    <property type="entry name" value="LeuD/IlvD-like"/>
    <property type="match status" value="1"/>
</dbReference>
<evidence type="ECO:0000256" key="2">
    <source>
        <dbReference type="ARBA" id="ARBA00022723"/>
    </source>
</evidence>
<dbReference type="GO" id="GO:0005829">
    <property type="term" value="C:cytosol"/>
    <property type="evidence" value="ECO:0007669"/>
    <property type="project" value="TreeGrafter"/>
</dbReference>
<keyword evidence="4" id="KW-0411">Iron-sulfur</keyword>
<feature type="region of interest" description="Disordered" evidence="5">
    <location>
        <begin position="517"/>
        <end position="557"/>
    </location>
</feature>
<reference evidence="8" key="1">
    <citation type="submission" date="2023-03" db="EMBL/GenBank/DDBJ databases">
        <title>Massive genome expansion in bonnet fungi (Mycena s.s.) driven by repeated elements and novel gene families across ecological guilds.</title>
        <authorList>
            <consortium name="Lawrence Berkeley National Laboratory"/>
            <person name="Harder C.B."/>
            <person name="Miyauchi S."/>
            <person name="Viragh M."/>
            <person name="Kuo A."/>
            <person name="Thoen E."/>
            <person name="Andreopoulos B."/>
            <person name="Lu D."/>
            <person name="Skrede I."/>
            <person name="Drula E."/>
            <person name="Henrissat B."/>
            <person name="Morin E."/>
            <person name="Kohler A."/>
            <person name="Barry K."/>
            <person name="LaButti K."/>
            <person name="Morin E."/>
            <person name="Salamov A."/>
            <person name="Lipzen A."/>
            <person name="Mereny Z."/>
            <person name="Hegedus B."/>
            <person name="Baldrian P."/>
            <person name="Stursova M."/>
            <person name="Weitz H."/>
            <person name="Taylor A."/>
            <person name="Grigoriev I.V."/>
            <person name="Nagy L.G."/>
            <person name="Martin F."/>
            <person name="Kauserud H."/>
        </authorList>
    </citation>
    <scope>NUCLEOTIDE SEQUENCE</scope>
    <source>
        <strain evidence="8">CBHHK188m</strain>
    </source>
</reference>
<gene>
    <name evidence="8" type="ORF">DFH07DRAFT_978572</name>
</gene>
<dbReference type="GO" id="GO:0046872">
    <property type="term" value="F:metal ion binding"/>
    <property type="evidence" value="ECO:0007669"/>
    <property type="project" value="UniProtKB-KW"/>
</dbReference>
<feature type="domain" description="Aconitase/3-isopropylmalate dehydratase large subunit alpha/beta/alpha" evidence="6">
    <location>
        <begin position="384"/>
        <end position="502"/>
    </location>
</feature>
<evidence type="ECO:0000259" key="7">
    <source>
        <dbReference type="Pfam" id="PF00694"/>
    </source>
</evidence>
<dbReference type="GO" id="GO:0051539">
    <property type="term" value="F:4 iron, 4 sulfur cluster binding"/>
    <property type="evidence" value="ECO:0007669"/>
    <property type="project" value="TreeGrafter"/>
</dbReference>
<proteinExistence type="predicted"/>
<dbReference type="Pfam" id="PF00330">
    <property type="entry name" value="Aconitase"/>
    <property type="match status" value="2"/>
</dbReference>
<evidence type="ECO:0000256" key="3">
    <source>
        <dbReference type="ARBA" id="ARBA00023004"/>
    </source>
</evidence>
<dbReference type="PANTHER" id="PTHR43160:SF3">
    <property type="entry name" value="ACONITATE HYDRATASE, MITOCHONDRIAL"/>
    <property type="match status" value="1"/>
</dbReference>
<dbReference type="InterPro" id="IPR000573">
    <property type="entry name" value="AconitaseA/IPMdHydase_ssu_swvl"/>
</dbReference>
<dbReference type="GO" id="GO:0006099">
    <property type="term" value="P:tricarboxylic acid cycle"/>
    <property type="evidence" value="ECO:0007669"/>
    <property type="project" value="TreeGrafter"/>
</dbReference>
<feature type="domain" description="Aconitase/3-isopropylmalate dehydratase large subunit alpha/beta/alpha" evidence="6">
    <location>
        <begin position="298"/>
        <end position="383"/>
    </location>
</feature>
<dbReference type="Gene3D" id="3.30.499.10">
    <property type="entry name" value="Aconitase, domain 3"/>
    <property type="match status" value="2"/>
</dbReference>
<keyword evidence="2" id="KW-0479">Metal-binding</keyword>
<evidence type="ECO:0000313" key="8">
    <source>
        <dbReference type="EMBL" id="KAJ7744246.1"/>
    </source>
</evidence>
<organism evidence="8 9">
    <name type="scientific">Mycena maculata</name>
    <dbReference type="NCBI Taxonomy" id="230809"/>
    <lineage>
        <taxon>Eukaryota</taxon>
        <taxon>Fungi</taxon>
        <taxon>Dikarya</taxon>
        <taxon>Basidiomycota</taxon>
        <taxon>Agaricomycotina</taxon>
        <taxon>Agaricomycetes</taxon>
        <taxon>Agaricomycetidae</taxon>
        <taxon>Agaricales</taxon>
        <taxon>Marasmiineae</taxon>
        <taxon>Mycenaceae</taxon>
        <taxon>Mycena</taxon>
    </lineage>
</organism>
<evidence type="ECO:0000256" key="4">
    <source>
        <dbReference type="ARBA" id="ARBA00023014"/>
    </source>
</evidence>
<feature type="region of interest" description="Disordered" evidence="5">
    <location>
        <begin position="91"/>
        <end position="110"/>
    </location>
</feature>